<reference evidence="3" key="1">
    <citation type="journal article" date="2017" name="Nature">
        <title>The genome of Chenopodium quinoa.</title>
        <authorList>
            <person name="Jarvis D.E."/>
            <person name="Ho Y.S."/>
            <person name="Lightfoot D.J."/>
            <person name="Schmoeckel S.M."/>
            <person name="Li B."/>
            <person name="Borm T.J.A."/>
            <person name="Ohyanagi H."/>
            <person name="Mineta K."/>
            <person name="Michell C.T."/>
            <person name="Saber N."/>
            <person name="Kharbatia N.M."/>
            <person name="Rupper R.R."/>
            <person name="Sharp A.R."/>
            <person name="Dally N."/>
            <person name="Boughton B.A."/>
            <person name="Woo Y.H."/>
            <person name="Gao G."/>
            <person name="Schijlen E.G.W.M."/>
            <person name="Guo X."/>
            <person name="Momin A.A."/>
            <person name="Negrao S."/>
            <person name="Al-Babili S."/>
            <person name="Gehring C."/>
            <person name="Roessner U."/>
            <person name="Jung C."/>
            <person name="Murphy K."/>
            <person name="Arold S.T."/>
            <person name="Gojobori T."/>
            <person name="van der Linden C.G."/>
            <person name="van Loo E.N."/>
            <person name="Jellen E.N."/>
            <person name="Maughan P.J."/>
            <person name="Tester M."/>
        </authorList>
    </citation>
    <scope>NUCLEOTIDE SEQUENCE [LARGE SCALE GENOMIC DNA]</scope>
    <source>
        <strain evidence="3">cv. PI 614886</strain>
    </source>
</reference>
<dbReference type="InterPro" id="IPR050279">
    <property type="entry name" value="Plant_def-hormone_signal"/>
</dbReference>
<dbReference type="GO" id="GO:0004864">
    <property type="term" value="F:protein phosphatase inhibitor activity"/>
    <property type="evidence" value="ECO:0007669"/>
    <property type="project" value="InterPro"/>
</dbReference>
<dbReference type="InterPro" id="IPR024949">
    <property type="entry name" value="Bet_v_I_allergen"/>
</dbReference>
<evidence type="ECO:0000259" key="2">
    <source>
        <dbReference type="Pfam" id="PF00407"/>
    </source>
</evidence>
<dbReference type="CDD" id="cd07816">
    <property type="entry name" value="Bet_v1-like"/>
    <property type="match status" value="1"/>
</dbReference>
<dbReference type="GO" id="GO:0005737">
    <property type="term" value="C:cytoplasm"/>
    <property type="evidence" value="ECO:0007669"/>
    <property type="project" value="TreeGrafter"/>
</dbReference>
<dbReference type="GO" id="GO:0010427">
    <property type="term" value="F:abscisic acid binding"/>
    <property type="evidence" value="ECO:0007669"/>
    <property type="project" value="InterPro"/>
</dbReference>
<dbReference type="SUPFAM" id="SSF55961">
    <property type="entry name" value="Bet v1-like"/>
    <property type="match status" value="1"/>
</dbReference>
<dbReference type="GO" id="GO:0005634">
    <property type="term" value="C:nucleus"/>
    <property type="evidence" value="ECO:0007669"/>
    <property type="project" value="TreeGrafter"/>
</dbReference>
<dbReference type="InterPro" id="IPR023393">
    <property type="entry name" value="START-like_dom_sf"/>
</dbReference>
<dbReference type="InterPro" id="IPR000916">
    <property type="entry name" value="Bet_v_I/MLP"/>
</dbReference>
<dbReference type="Gene3D" id="3.30.530.20">
    <property type="match status" value="1"/>
</dbReference>
<dbReference type="OMA" id="YKACEEY"/>
<feature type="domain" description="Bet v I/Major latex protein" evidence="2">
    <location>
        <begin position="3"/>
        <end position="156"/>
    </location>
</feature>
<dbReference type="GeneID" id="110699121"/>
<protein>
    <recommendedName>
        <fullName evidence="2">Bet v I/Major latex protein domain-containing protein</fullName>
    </recommendedName>
</protein>
<dbReference type="SMR" id="A0A803N5U6"/>
<accession>A0A803N5U6</accession>
<evidence type="ECO:0000313" key="4">
    <source>
        <dbReference type="Proteomes" id="UP000596660"/>
    </source>
</evidence>
<name>A0A803N5U6_CHEQI</name>
<dbReference type="FunFam" id="3.30.530.20:FF:000007">
    <property type="entry name" value="Major pollen allergen Bet v 1-A"/>
    <property type="match status" value="1"/>
</dbReference>
<dbReference type="OrthoDB" id="1880172at2759"/>
<gene>
    <name evidence="3" type="primary">LOC110699121</name>
</gene>
<proteinExistence type="inferred from homology"/>
<evidence type="ECO:0000256" key="1">
    <source>
        <dbReference type="ARBA" id="ARBA00009744"/>
    </source>
</evidence>
<dbReference type="Pfam" id="PF00407">
    <property type="entry name" value="Bet_v_1"/>
    <property type="match status" value="1"/>
</dbReference>
<dbReference type="EnsemblPlants" id="AUR62040969-RA">
    <property type="protein sequence ID" value="AUR62040969-RA:cds"/>
    <property type="gene ID" value="AUR62040969"/>
</dbReference>
<sequence length="162" mass="18348">MGVFTYTMAELTSPVAPARLFNAFAIDNHNLLPKVVPEFIKSIEYVKGDSTTVGCIKKISFPEGAPFKYVKDRVDEIDTTNFFIKYTSIEGDVLRDTLECAVYEHKYEPSGTGTNYKMVAHYHTKGDNQVMTDEEIAMGKEHIKKIFKTVEEHLIANPQLYA</sequence>
<dbReference type="AlphaFoldDB" id="A0A803N5U6"/>
<evidence type="ECO:0000313" key="3">
    <source>
        <dbReference type="EnsemblPlants" id="AUR62040969-RA:cds"/>
    </source>
</evidence>
<dbReference type="PANTHER" id="PTHR31213:SF157">
    <property type="entry name" value="MAJOR ALLERGEN MAL D 1-LIKE"/>
    <property type="match status" value="1"/>
</dbReference>
<dbReference type="GO" id="GO:0009738">
    <property type="term" value="P:abscisic acid-activated signaling pathway"/>
    <property type="evidence" value="ECO:0007669"/>
    <property type="project" value="InterPro"/>
</dbReference>
<dbReference type="PRINTS" id="PR00634">
    <property type="entry name" value="BETALLERGEN"/>
</dbReference>
<dbReference type="RefSeq" id="XP_021732306.1">
    <property type="nucleotide sequence ID" value="XM_021876614.1"/>
</dbReference>
<dbReference type="GO" id="GO:0006952">
    <property type="term" value="P:defense response"/>
    <property type="evidence" value="ECO:0007669"/>
    <property type="project" value="InterPro"/>
</dbReference>
<dbReference type="KEGG" id="cqi:110699121"/>
<comment type="similarity">
    <text evidence="1">Belongs to the BetVI family.</text>
</comment>
<reference evidence="3" key="2">
    <citation type="submission" date="2021-03" db="UniProtKB">
        <authorList>
            <consortium name="EnsemblPlants"/>
        </authorList>
    </citation>
    <scope>IDENTIFICATION</scope>
</reference>
<organism evidence="3 4">
    <name type="scientific">Chenopodium quinoa</name>
    <name type="common">Quinoa</name>
    <dbReference type="NCBI Taxonomy" id="63459"/>
    <lineage>
        <taxon>Eukaryota</taxon>
        <taxon>Viridiplantae</taxon>
        <taxon>Streptophyta</taxon>
        <taxon>Embryophyta</taxon>
        <taxon>Tracheophyta</taxon>
        <taxon>Spermatophyta</taxon>
        <taxon>Magnoliopsida</taxon>
        <taxon>eudicotyledons</taxon>
        <taxon>Gunneridae</taxon>
        <taxon>Pentapetalae</taxon>
        <taxon>Caryophyllales</taxon>
        <taxon>Chenopodiaceae</taxon>
        <taxon>Chenopodioideae</taxon>
        <taxon>Atripliceae</taxon>
        <taxon>Chenopodium</taxon>
    </lineage>
</organism>
<keyword evidence="4" id="KW-1185">Reference proteome</keyword>
<dbReference type="PANTHER" id="PTHR31213">
    <property type="entry name" value="OS08G0374000 PROTEIN-RELATED"/>
    <property type="match status" value="1"/>
</dbReference>
<dbReference type="GO" id="GO:0038023">
    <property type="term" value="F:signaling receptor activity"/>
    <property type="evidence" value="ECO:0007669"/>
    <property type="project" value="InterPro"/>
</dbReference>
<dbReference type="Gramene" id="AUR62040969-RA">
    <property type="protein sequence ID" value="AUR62040969-RA:cds"/>
    <property type="gene ID" value="AUR62040969"/>
</dbReference>
<dbReference type="Proteomes" id="UP000596660">
    <property type="component" value="Unplaced"/>
</dbReference>